<feature type="transmembrane region" description="Helical" evidence="2">
    <location>
        <begin position="595"/>
        <end position="615"/>
    </location>
</feature>
<protein>
    <submittedName>
        <fullName evidence="3">Uncharacterized protein</fullName>
    </submittedName>
</protein>
<dbReference type="EMBL" id="JAHCVI010000001">
    <property type="protein sequence ID" value="KAG7292172.1"/>
    <property type="molecule type" value="Genomic_DNA"/>
</dbReference>
<dbReference type="Proteomes" id="UP001197093">
    <property type="component" value="Unassembled WGS sequence"/>
</dbReference>
<organism evidence="3 4">
    <name type="scientific">Staphylotrichum longicolle</name>
    <dbReference type="NCBI Taxonomy" id="669026"/>
    <lineage>
        <taxon>Eukaryota</taxon>
        <taxon>Fungi</taxon>
        <taxon>Dikarya</taxon>
        <taxon>Ascomycota</taxon>
        <taxon>Pezizomycotina</taxon>
        <taxon>Sordariomycetes</taxon>
        <taxon>Sordariomycetidae</taxon>
        <taxon>Sordariales</taxon>
        <taxon>Chaetomiaceae</taxon>
        <taxon>Staphylotrichum</taxon>
    </lineage>
</organism>
<evidence type="ECO:0000256" key="2">
    <source>
        <dbReference type="SAM" id="Phobius"/>
    </source>
</evidence>
<feature type="region of interest" description="Disordered" evidence="1">
    <location>
        <begin position="737"/>
        <end position="771"/>
    </location>
</feature>
<evidence type="ECO:0000313" key="4">
    <source>
        <dbReference type="Proteomes" id="UP001197093"/>
    </source>
</evidence>
<accession>A0AAD4I1J8</accession>
<proteinExistence type="predicted"/>
<evidence type="ECO:0000313" key="3">
    <source>
        <dbReference type="EMBL" id="KAG7292172.1"/>
    </source>
</evidence>
<evidence type="ECO:0000256" key="1">
    <source>
        <dbReference type="SAM" id="MobiDB-lite"/>
    </source>
</evidence>
<feature type="transmembrane region" description="Helical" evidence="2">
    <location>
        <begin position="644"/>
        <end position="667"/>
    </location>
</feature>
<gene>
    <name evidence="3" type="ORF">NEMBOFW57_002207</name>
</gene>
<name>A0AAD4I1J8_9PEZI</name>
<dbReference type="AlphaFoldDB" id="A0AAD4I1J8"/>
<keyword evidence="2" id="KW-1133">Transmembrane helix</keyword>
<sequence>MAHQQAALAPGPPSGTAHPNPYHDVPSWWTYFLSGRYDWRWGSSPHLYFRQGLEYAPRRHPFTVKDALDRETEYQQPFECFLDPFSGKIETLYVQGPESLCRLVNANATWKRTPIRNATSLWVRIADLPYRCIPIERRGDRTKFTAGDRMSVVAMWPVASLVFLLSWPLLLFVGEDAPGKSETMYLPLPYMGLRYPRLARNRLENRSEILQGLPSSAARSEYRTFRPRFLNYFVAHPGPNGEKILYYERRAVRPGAMPPFVVVAYCSEHYGKQGVTANGGPPQPKDENSDTEALLATGFFAAQEYFQTRLSQDAYNDLEKYPRAFWCAANCTPSHEAVDDDGNMDHVPDGLAREALENRDTFNISDIIRAAEHVIVVVGNMARPWNDNALREWGMRIWTVPEILLSKGDSVTVWHCGMRDDHELPYEVTEIPKSRFPDLAWNDAETSRQLIENYSSVHLTPLELVKIMLECLMNRNFIPKYPGDRSYVLMGLLRIRPPIDKSDSAFQAFARLSLPQDGNKLMERLICLLPNDPDESWELMTDQYQASLWDIYPDTQVCGIGENDTIILDGAKGAQIQWSKFTTVRSQQRLTFKRFCFFCILLFSPILFLVGVIMVGTSSASWQSLTAIYEYYSSRQPDLTTDPVFNAGLAIMLLSLLLFIIPAPWYLGRLFAGKMWAVEPCFFGLEGYVPLEIIEELLFGLRGKKDRRLRWSAWGSPQSRHTEGAPQMERVAQHTNVDAPTGTAPPASNHHGQQPPQEPDEPYSTTYPVEALDPTTPCPECRATGSPYCRRHLTVAQLQDMSRAELGALRPFTLVDTHNMTATLFLAARPPTALVVAGSEGGMKRAIACSLDVASGALCRETVLRIPTRSVDCMETLPRVRLGLRRDLVRGDVVAAGEGRR</sequence>
<keyword evidence="4" id="KW-1185">Reference proteome</keyword>
<keyword evidence="2" id="KW-0472">Membrane</keyword>
<feature type="transmembrane region" description="Helical" evidence="2">
    <location>
        <begin position="153"/>
        <end position="174"/>
    </location>
</feature>
<keyword evidence="2" id="KW-0812">Transmembrane</keyword>
<reference evidence="3" key="1">
    <citation type="submission" date="2023-02" db="EMBL/GenBank/DDBJ databases">
        <authorList>
            <person name="Palmer J.M."/>
        </authorList>
    </citation>
    <scope>NUCLEOTIDE SEQUENCE</scope>
    <source>
        <strain evidence="3">FW57</strain>
    </source>
</reference>
<comment type="caution">
    <text evidence="3">The sequence shown here is derived from an EMBL/GenBank/DDBJ whole genome shotgun (WGS) entry which is preliminary data.</text>
</comment>